<dbReference type="SUPFAM" id="SSF48371">
    <property type="entry name" value="ARM repeat"/>
    <property type="match status" value="1"/>
</dbReference>
<evidence type="ECO:0008006" key="4">
    <source>
        <dbReference type="Google" id="ProtNLM"/>
    </source>
</evidence>
<protein>
    <recommendedName>
        <fullName evidence="4">ADP,ATP carrier protein</fullName>
    </recommendedName>
</protein>
<dbReference type="PANTHER" id="PTHR43596">
    <property type="entry name" value="ADP,ATP CARRIER PROTEIN"/>
    <property type="match status" value="1"/>
</dbReference>
<feature type="transmembrane region" description="Helical" evidence="1">
    <location>
        <begin position="291"/>
        <end position="315"/>
    </location>
</feature>
<dbReference type="Proteomes" id="UP000547674">
    <property type="component" value="Unassembled WGS sequence"/>
</dbReference>
<dbReference type="Gene3D" id="1.20.1250.20">
    <property type="entry name" value="MFS general substrate transporter like domains"/>
    <property type="match status" value="1"/>
</dbReference>
<dbReference type="Gene3D" id="1.25.10.10">
    <property type="entry name" value="Leucine-rich Repeat Variant"/>
    <property type="match status" value="1"/>
</dbReference>
<dbReference type="SUPFAM" id="SSF103473">
    <property type="entry name" value="MFS general substrate transporter"/>
    <property type="match status" value="1"/>
</dbReference>
<proteinExistence type="predicted"/>
<dbReference type="InterPro" id="IPR011701">
    <property type="entry name" value="MFS"/>
</dbReference>
<evidence type="ECO:0000313" key="3">
    <source>
        <dbReference type="Proteomes" id="UP000547674"/>
    </source>
</evidence>
<keyword evidence="1" id="KW-1133">Transmembrane helix</keyword>
<feature type="transmembrane region" description="Helical" evidence="1">
    <location>
        <begin position="162"/>
        <end position="187"/>
    </location>
</feature>
<dbReference type="Pfam" id="PF07690">
    <property type="entry name" value="MFS_1"/>
    <property type="match status" value="1"/>
</dbReference>
<feature type="transmembrane region" description="Helical" evidence="1">
    <location>
        <begin position="216"/>
        <end position="238"/>
    </location>
</feature>
<reference evidence="2 3" key="1">
    <citation type="submission" date="2020-03" db="EMBL/GenBank/DDBJ databases">
        <title>Metabolic flexibility allows generalist bacteria to become dominant in a frequently disturbed ecosystem.</title>
        <authorList>
            <person name="Chen Y.-J."/>
            <person name="Leung P.M."/>
            <person name="Bay S.K."/>
            <person name="Hugenholtz P."/>
            <person name="Kessler A.J."/>
            <person name="Shelley G."/>
            <person name="Waite D.W."/>
            <person name="Cook P.L."/>
            <person name="Greening C."/>
        </authorList>
    </citation>
    <scope>NUCLEOTIDE SEQUENCE [LARGE SCALE GENOMIC DNA]</scope>
    <source>
        <strain evidence="2">SS_bin_28</strain>
    </source>
</reference>
<feature type="transmembrane region" description="Helical" evidence="1">
    <location>
        <begin position="45"/>
        <end position="64"/>
    </location>
</feature>
<gene>
    <name evidence="2" type="ORF">HKN21_03700</name>
</gene>
<keyword evidence="1" id="KW-0812">Transmembrane</keyword>
<feature type="transmembrane region" description="Helical" evidence="1">
    <location>
        <begin position="76"/>
        <end position="95"/>
    </location>
</feature>
<evidence type="ECO:0000256" key="1">
    <source>
        <dbReference type="SAM" id="Phobius"/>
    </source>
</evidence>
<organism evidence="2 3">
    <name type="scientific">Eiseniibacteriota bacterium</name>
    <dbReference type="NCBI Taxonomy" id="2212470"/>
    <lineage>
        <taxon>Bacteria</taxon>
        <taxon>Candidatus Eiseniibacteriota</taxon>
    </lineage>
</organism>
<dbReference type="AlphaFoldDB" id="A0A7Y2H1C0"/>
<dbReference type="GO" id="GO:0022857">
    <property type="term" value="F:transmembrane transporter activity"/>
    <property type="evidence" value="ECO:0007669"/>
    <property type="project" value="InterPro"/>
</dbReference>
<dbReference type="InterPro" id="IPR016024">
    <property type="entry name" value="ARM-type_fold"/>
</dbReference>
<feature type="transmembrane region" description="Helical" evidence="1">
    <location>
        <begin position="258"/>
        <end position="279"/>
    </location>
</feature>
<feature type="transmembrane region" description="Helical" evidence="1">
    <location>
        <begin position="364"/>
        <end position="392"/>
    </location>
</feature>
<dbReference type="InterPro" id="IPR036259">
    <property type="entry name" value="MFS_trans_sf"/>
</dbReference>
<evidence type="ECO:0000313" key="2">
    <source>
        <dbReference type="EMBL" id="NNF05840.1"/>
    </source>
</evidence>
<dbReference type="InterPro" id="IPR011989">
    <property type="entry name" value="ARM-like"/>
</dbReference>
<feature type="transmembrane region" description="Helical" evidence="1">
    <location>
        <begin position="101"/>
        <end position="125"/>
    </location>
</feature>
<accession>A0A7Y2H1C0</accession>
<sequence>MTPHGRDLRIIVWSATLCSFAMIANQIAGKAVRDALFLTHFPIETLPRMVVISSVLSLLGVLLASRILRSHGPRRLVPGSFAFSSLLLLAIALVNGASPQVAAVCLYLQVAVFGAILVSWFWSLLSECFDPRTARKQVGQIASGGTLGGLAGGLLAERVGALFSAGTMLPILAGLHLLCALLAIGVVSRQRESHSEAHEDSNPSGSGFKILRRSPYLQNLAVIVFLGTLSAALLDFAFKMHATETHTDSRTLLRFFASFYTIASLATFVVQAAVVPKLLKTPRDLTRNVIGLPAVVALGSLVSLLLPSLLVLALARGFETVMRNSFFRSSYEVFFNPLNPNDKRATKTIIDVGFDRLGDFVGGLVIQAAVFLVGVSAGVPYLLMLAVILGGITIWRMSTLHRGYVGALKKTLKQRLPAFKTLEDEKRATQTAFLSQLTSLEPNLARYAAMGSSGTSFNLETSESFTPSAGPETQIFQPKQEATSTLQSELESGQPKRVIQALESSDSLDQDLVPIALRLLAWNPVSAAVTKALQGVVEDHEEAFIQALLNPETDFAIRRRLPAVLAAGSTQNIVDALLKVFDDKRFEVRYRSALALAKIHNRYPKLKIDKAIVLETITRESEVDQRMWRKRQLLDDIEASEKTIFYREALNNRTERSLEHVFHLLSLTYPKRYLRIAYDGLHTDDPIMRATALEYLESILPTSVRESLWPMLAGPTATKPSTKTEEELMESLLVSHESILLRIEQLKPRSK</sequence>
<comment type="caution">
    <text evidence="2">The sequence shown here is derived from an EMBL/GenBank/DDBJ whole genome shotgun (WGS) entry which is preliminary data.</text>
</comment>
<keyword evidence="1" id="KW-0472">Membrane</keyword>
<name>A0A7Y2H1C0_UNCEI</name>
<dbReference type="EMBL" id="JABDJR010000140">
    <property type="protein sequence ID" value="NNF05840.1"/>
    <property type="molecule type" value="Genomic_DNA"/>
</dbReference>
<dbReference type="PANTHER" id="PTHR43596:SF1">
    <property type="entry name" value="ADP,ATP CARRIER PROTEIN"/>
    <property type="match status" value="1"/>
</dbReference>
<feature type="transmembrane region" description="Helical" evidence="1">
    <location>
        <begin position="137"/>
        <end position="156"/>
    </location>
</feature>